<reference evidence="2 3" key="1">
    <citation type="submission" date="2016-10" db="EMBL/GenBank/DDBJ databases">
        <authorList>
            <person name="de Groot N.N."/>
        </authorList>
    </citation>
    <scope>NUCLEOTIDE SEQUENCE [LARGE SCALE GENOMIC DNA]</scope>
    <source>
        <strain evidence="2 3">DSM 9179</strain>
    </source>
</reference>
<evidence type="ECO:0000313" key="2">
    <source>
        <dbReference type="EMBL" id="SEW22512.1"/>
    </source>
</evidence>
<proteinExistence type="predicted"/>
<name>A0A1I0Q6G5_9FIRM</name>
<dbReference type="RefSeq" id="WP_092453555.1">
    <property type="nucleotide sequence ID" value="NZ_FOJI01000007.1"/>
</dbReference>
<sequence>MSNDKRNTIIIILTYLFTTFITQPINSTLGMASYNPFVDGFDIKLLISLGLWIVISLIVYFVLSRFLFKETTKKEN</sequence>
<feature type="transmembrane region" description="Helical" evidence="1">
    <location>
        <begin position="45"/>
        <end position="68"/>
    </location>
</feature>
<dbReference type="Proteomes" id="UP000199701">
    <property type="component" value="Unassembled WGS sequence"/>
</dbReference>
<gene>
    <name evidence="2" type="ORF">SAMN05421659_10731</name>
</gene>
<feature type="transmembrane region" description="Helical" evidence="1">
    <location>
        <begin position="7"/>
        <end position="25"/>
    </location>
</feature>
<accession>A0A1I0Q6G5</accession>
<evidence type="ECO:0000313" key="3">
    <source>
        <dbReference type="Proteomes" id="UP000199701"/>
    </source>
</evidence>
<dbReference type="AlphaFoldDB" id="A0A1I0Q6G5"/>
<dbReference type="EMBL" id="FOJI01000007">
    <property type="protein sequence ID" value="SEW22512.1"/>
    <property type="molecule type" value="Genomic_DNA"/>
</dbReference>
<keyword evidence="1" id="KW-0812">Transmembrane</keyword>
<keyword evidence="1" id="KW-0472">Membrane</keyword>
<dbReference type="STRING" id="99656.SAMN05421659_10731"/>
<keyword evidence="1" id="KW-1133">Transmembrane helix</keyword>
<protein>
    <submittedName>
        <fullName evidence="2">Uncharacterized protein</fullName>
    </submittedName>
</protein>
<keyword evidence="3" id="KW-1185">Reference proteome</keyword>
<organism evidence="2 3">
    <name type="scientific">[Clostridium] fimetarium</name>
    <dbReference type="NCBI Taxonomy" id="99656"/>
    <lineage>
        <taxon>Bacteria</taxon>
        <taxon>Bacillati</taxon>
        <taxon>Bacillota</taxon>
        <taxon>Clostridia</taxon>
        <taxon>Lachnospirales</taxon>
        <taxon>Lachnospiraceae</taxon>
    </lineage>
</organism>
<evidence type="ECO:0000256" key="1">
    <source>
        <dbReference type="SAM" id="Phobius"/>
    </source>
</evidence>